<dbReference type="Gene3D" id="3.40.50.300">
    <property type="entry name" value="P-loop containing nucleotide triphosphate hydrolases"/>
    <property type="match status" value="1"/>
</dbReference>
<proteinExistence type="predicted"/>
<feature type="domain" description="NACHT" evidence="7">
    <location>
        <begin position="99"/>
        <end position="231"/>
    </location>
</feature>
<dbReference type="Pfam" id="PF13516">
    <property type="entry name" value="LRR_6"/>
    <property type="match status" value="5"/>
</dbReference>
<dbReference type="SMART" id="SM01288">
    <property type="entry name" value="FISNA"/>
    <property type="match status" value="1"/>
</dbReference>
<dbReference type="FunFam" id="3.40.50.300:FF:000210">
    <property type="entry name" value="Si:dkey-16p6.1"/>
    <property type="match status" value="1"/>
</dbReference>
<dbReference type="FunFam" id="3.80.10.10:FF:000100">
    <property type="entry name" value="Si:dkey-11n14.1"/>
    <property type="match status" value="1"/>
</dbReference>
<evidence type="ECO:0000313" key="8">
    <source>
        <dbReference type="Proteomes" id="UP000221080"/>
    </source>
</evidence>
<keyword evidence="5" id="KW-0547">Nucleotide-binding</keyword>
<dbReference type="InterPro" id="IPR032675">
    <property type="entry name" value="LRR_dom_sf"/>
</dbReference>
<dbReference type="RefSeq" id="XP_053541285.1">
    <property type="nucleotide sequence ID" value="XM_053685310.1"/>
</dbReference>
<dbReference type="SUPFAM" id="SSF52047">
    <property type="entry name" value="RNI-like"/>
    <property type="match status" value="1"/>
</dbReference>
<dbReference type="AlphaFoldDB" id="A0A9F7REF5"/>
<dbReference type="Gene3D" id="3.80.10.10">
    <property type="entry name" value="Ribonuclease Inhibitor"/>
    <property type="match status" value="2"/>
</dbReference>
<accession>A0A9F7REF5</accession>
<dbReference type="InterPro" id="IPR029495">
    <property type="entry name" value="NACHT-assoc"/>
</dbReference>
<dbReference type="GO" id="GO:0005524">
    <property type="term" value="F:ATP binding"/>
    <property type="evidence" value="ECO:0007669"/>
    <property type="project" value="UniProtKB-KW"/>
</dbReference>
<evidence type="ECO:0000256" key="2">
    <source>
        <dbReference type="ARBA" id="ARBA00022490"/>
    </source>
</evidence>
<dbReference type="PANTHER" id="PTHR24106">
    <property type="entry name" value="NACHT, LRR AND CARD DOMAINS-CONTAINING"/>
    <property type="match status" value="1"/>
</dbReference>
<dbReference type="Pfam" id="PF17776">
    <property type="entry name" value="NLRC4_HD2"/>
    <property type="match status" value="1"/>
</dbReference>
<dbReference type="Proteomes" id="UP000221080">
    <property type="component" value="Chromosome 13"/>
</dbReference>
<dbReference type="SMART" id="SM00368">
    <property type="entry name" value="LRR_RI"/>
    <property type="match status" value="9"/>
</dbReference>
<dbReference type="Pfam" id="PF05729">
    <property type="entry name" value="NACHT"/>
    <property type="match status" value="1"/>
</dbReference>
<keyword evidence="6" id="KW-0067">ATP-binding</keyword>
<evidence type="ECO:0000256" key="5">
    <source>
        <dbReference type="ARBA" id="ARBA00022741"/>
    </source>
</evidence>
<dbReference type="InterPro" id="IPR007111">
    <property type="entry name" value="NACHT_NTPase"/>
</dbReference>
<keyword evidence="4" id="KW-0677">Repeat</keyword>
<dbReference type="InterPro" id="IPR041075">
    <property type="entry name" value="NOD1/2_WH"/>
</dbReference>
<sequence>MNHTDLAITLHNKSVASEYQTELKSSLREKFKRINEGISQHGSSALLNEIYTDLYITEGWSGDVNNEHEVRQIETASRRPATQETPIKCNELFKDKSIRRVLTKGVAGIGKTVSVQKFILDWAEGKANQDVTFMFPLPFRELNLMKQRNLSLMELLHHFFPEMRKLELLDSYTVVLIFDGLDECRLPLNFQKNERLCDVTESASVDVLLTNLIKGNLLPSALLWITSRPGAANQIPPECVHQVTEVQGFSDPQKEEYFMKRISDQSLSNKIITRMKSSRSLYIMCHIPVFCWISATVLERMLGEAESGEVPKTLTQMFTHFLIFQIKHKDQKYHQKCDPDPQQTRESILALGKLAFQHLEKGNLIFYEEDLSECGIDVGEVAVYSGVCTQIFREEFGLHLGKVFSFVHLSVQEFLAALYTFLCFIFRKTNVLVEQRTGLFHFFSKSTMSDFLRSAVDKALQSENGHLDLFLRFLLGLSLESNQTLLRGLMPQTGSSSHSKQETVKYIKEKIRENPSPEKSINLFHCLNELNDHSLVQEVQTYLNRGGERRLRGTKLCPAQWSALVFVLLNSDQELDVFNLSKYDPSEECLLKLLPVVKASRKAELWGCNLTEESCRVLSSVLSSNSSRLRELNLSHNNLQDSGVKLLSAGLENPHCTLETLRLRECNLTEESCRVLSSVLTSNSSRLRELDLGYNNLQDSVLTSNASRLRELDLSENKLLQDSGVKLLCAGLENPHCTLEILRLRRCNLTEESCRVLSSVLSSKSSSLRELELSENKLLQNLGVKLLCAGLENPHCTLEILRMNYCSITDEGYAALASALKSNSSSHLREMDLNGNNPGESGVKLLSDLLKDPHCKLETLCINYNKLTRTGI</sequence>
<organism evidence="8 9">
    <name type="scientific">Ictalurus punctatus</name>
    <name type="common">Channel catfish</name>
    <name type="synonym">Silurus punctatus</name>
    <dbReference type="NCBI Taxonomy" id="7998"/>
    <lineage>
        <taxon>Eukaryota</taxon>
        <taxon>Metazoa</taxon>
        <taxon>Chordata</taxon>
        <taxon>Craniata</taxon>
        <taxon>Vertebrata</taxon>
        <taxon>Euteleostomi</taxon>
        <taxon>Actinopterygii</taxon>
        <taxon>Neopterygii</taxon>
        <taxon>Teleostei</taxon>
        <taxon>Ostariophysi</taxon>
        <taxon>Siluriformes</taxon>
        <taxon>Ictaluridae</taxon>
        <taxon>Ictalurus</taxon>
    </lineage>
</organism>
<keyword evidence="8" id="KW-1185">Reference proteome</keyword>
<protein>
    <submittedName>
        <fullName evidence="9">NACHT, LRR and PYD domains-containing protein 3-like isoform X1</fullName>
    </submittedName>
</protein>
<dbReference type="PROSITE" id="PS50837">
    <property type="entry name" value="NACHT"/>
    <property type="match status" value="1"/>
</dbReference>
<keyword evidence="2" id="KW-0963">Cytoplasm</keyword>
<evidence type="ECO:0000256" key="1">
    <source>
        <dbReference type="ARBA" id="ARBA00004496"/>
    </source>
</evidence>
<dbReference type="GO" id="GO:0005737">
    <property type="term" value="C:cytoplasm"/>
    <property type="evidence" value="ECO:0007669"/>
    <property type="project" value="UniProtKB-SubCell"/>
</dbReference>
<dbReference type="Pfam" id="PF14484">
    <property type="entry name" value="FISNA"/>
    <property type="match status" value="1"/>
</dbReference>
<evidence type="ECO:0000313" key="9">
    <source>
        <dbReference type="RefSeq" id="XP_053541285.1"/>
    </source>
</evidence>
<name>A0A9F7REF5_ICTPU</name>
<evidence type="ECO:0000256" key="4">
    <source>
        <dbReference type="ARBA" id="ARBA00022737"/>
    </source>
</evidence>
<dbReference type="InterPro" id="IPR041267">
    <property type="entry name" value="NLRP_HD2"/>
</dbReference>
<reference evidence="8" key="1">
    <citation type="journal article" date="2016" name="Nat. Commun.">
        <title>The channel catfish genome sequence provides insights into the evolution of scale formation in teleosts.</title>
        <authorList>
            <person name="Liu Z."/>
            <person name="Liu S."/>
            <person name="Yao J."/>
            <person name="Bao L."/>
            <person name="Zhang J."/>
            <person name="Li Y."/>
            <person name="Jiang C."/>
            <person name="Sun L."/>
            <person name="Wang R."/>
            <person name="Zhang Y."/>
            <person name="Zhou T."/>
            <person name="Zeng Q."/>
            <person name="Fu Q."/>
            <person name="Gao S."/>
            <person name="Li N."/>
            <person name="Koren S."/>
            <person name="Jiang Y."/>
            <person name="Zimin A."/>
            <person name="Xu P."/>
            <person name="Phillippy A.M."/>
            <person name="Geng X."/>
            <person name="Song L."/>
            <person name="Sun F."/>
            <person name="Li C."/>
            <person name="Wang X."/>
            <person name="Chen A."/>
            <person name="Jin Y."/>
            <person name="Yuan Z."/>
            <person name="Yang Y."/>
            <person name="Tan S."/>
            <person name="Peatman E."/>
            <person name="Lu J."/>
            <person name="Qin Z."/>
            <person name="Dunham R."/>
            <person name="Li Z."/>
            <person name="Sonstegard T."/>
            <person name="Feng J."/>
            <person name="Danzmann R.G."/>
            <person name="Schroeder S."/>
            <person name="Scheffler B."/>
            <person name="Duke M.V."/>
            <person name="Ballard L."/>
            <person name="Kucuktas H."/>
            <person name="Kaltenboeck L."/>
            <person name="Liu H."/>
            <person name="Armbruster J."/>
            <person name="Xie Y."/>
            <person name="Kirby M.L."/>
            <person name="Tian Y."/>
            <person name="Flanagan M.E."/>
            <person name="Mu W."/>
            <person name="Waldbieser G.C."/>
        </authorList>
    </citation>
    <scope>NUCLEOTIDE SEQUENCE [LARGE SCALE GENOMIC DNA]</scope>
    <source>
        <strain evidence="8">SDA103</strain>
    </source>
</reference>
<dbReference type="PROSITE" id="PS51450">
    <property type="entry name" value="LRR"/>
    <property type="match status" value="1"/>
</dbReference>
<comment type="subcellular location">
    <subcellularLocation>
        <location evidence="1">Cytoplasm</location>
    </subcellularLocation>
</comment>
<dbReference type="InterPro" id="IPR027417">
    <property type="entry name" value="P-loop_NTPase"/>
</dbReference>
<dbReference type="GeneID" id="124627590"/>
<keyword evidence="3" id="KW-0433">Leucine-rich repeat</keyword>
<evidence type="ECO:0000256" key="6">
    <source>
        <dbReference type="ARBA" id="ARBA00022840"/>
    </source>
</evidence>
<gene>
    <name evidence="9" type="primary">LOC124627590</name>
</gene>
<evidence type="ECO:0000256" key="3">
    <source>
        <dbReference type="ARBA" id="ARBA00022614"/>
    </source>
</evidence>
<evidence type="ECO:0000259" key="7">
    <source>
        <dbReference type="PROSITE" id="PS50837"/>
    </source>
</evidence>
<dbReference type="InterPro" id="IPR051261">
    <property type="entry name" value="NLR"/>
</dbReference>
<dbReference type="KEGG" id="ipu:124627590"/>
<dbReference type="InterPro" id="IPR001611">
    <property type="entry name" value="Leu-rich_rpt"/>
</dbReference>
<reference evidence="9" key="2">
    <citation type="submission" date="2025-08" db="UniProtKB">
        <authorList>
            <consortium name="RefSeq"/>
        </authorList>
    </citation>
    <scope>IDENTIFICATION</scope>
    <source>
        <tissue evidence="9">Blood</tissue>
    </source>
</reference>
<dbReference type="Pfam" id="PF17779">
    <property type="entry name" value="WHD_NOD2"/>
    <property type="match status" value="1"/>
</dbReference>